<keyword evidence="7" id="KW-0808">Transferase</keyword>
<dbReference type="InterPro" id="IPR036291">
    <property type="entry name" value="NAD(P)-bd_dom_sf"/>
</dbReference>
<dbReference type="Pfam" id="PF13380">
    <property type="entry name" value="CoA_binding_2"/>
    <property type="match status" value="1"/>
</dbReference>
<dbReference type="Gene3D" id="3.30.470.20">
    <property type="entry name" value="ATP-grasp fold, B domain"/>
    <property type="match status" value="1"/>
</dbReference>
<dbReference type="GO" id="GO:0043758">
    <property type="term" value="F:acetate-CoA ligase (ADP-forming) activity"/>
    <property type="evidence" value="ECO:0007669"/>
    <property type="project" value="UniProtKB-EC"/>
</dbReference>
<keyword evidence="4" id="KW-0547">Nucleotide-binding</keyword>
<dbReference type="Pfam" id="PF13549">
    <property type="entry name" value="ATP-grasp_5"/>
    <property type="match status" value="1"/>
</dbReference>
<dbReference type="Gene3D" id="3.40.50.261">
    <property type="entry name" value="Succinyl-CoA synthetase domains"/>
    <property type="match status" value="2"/>
</dbReference>
<dbReference type="AlphaFoldDB" id="A0A7C3MAI4"/>
<evidence type="ECO:0000256" key="1">
    <source>
        <dbReference type="ARBA" id="ARBA00001619"/>
    </source>
</evidence>
<evidence type="ECO:0000313" key="7">
    <source>
        <dbReference type="EMBL" id="HFW33112.1"/>
    </source>
</evidence>
<dbReference type="PROSITE" id="PS51186">
    <property type="entry name" value="GNAT"/>
    <property type="match status" value="1"/>
</dbReference>
<dbReference type="InterPro" id="IPR051538">
    <property type="entry name" value="Acyl-CoA_Synth/Transferase"/>
</dbReference>
<dbReference type="Pfam" id="PF19045">
    <property type="entry name" value="Ligase_CoA_2"/>
    <property type="match status" value="1"/>
</dbReference>
<dbReference type="SUPFAM" id="SSF56059">
    <property type="entry name" value="Glutathione synthetase ATP-binding domain-like"/>
    <property type="match status" value="1"/>
</dbReference>
<accession>A0A7C3MAI4</accession>
<dbReference type="SUPFAM" id="SSF52210">
    <property type="entry name" value="Succinyl-CoA synthetase domains"/>
    <property type="match status" value="2"/>
</dbReference>
<dbReference type="CDD" id="cd04301">
    <property type="entry name" value="NAT_SF"/>
    <property type="match status" value="1"/>
</dbReference>
<dbReference type="PANTHER" id="PTHR43334:SF2">
    <property type="entry name" value="ACETATE--COA LIGASE [ADP-FORMING]"/>
    <property type="match status" value="1"/>
</dbReference>
<comment type="caution">
    <text evidence="7">The sequence shown here is derived from an EMBL/GenBank/DDBJ whole genome shotgun (WGS) entry which is preliminary data.</text>
</comment>
<dbReference type="EC" id="6.2.1.13" evidence="2"/>
<dbReference type="InterPro" id="IPR013815">
    <property type="entry name" value="ATP_grasp_subdomain_1"/>
</dbReference>
<organism evidence="7">
    <name type="scientific">Archaeoglobus fulgidus</name>
    <dbReference type="NCBI Taxonomy" id="2234"/>
    <lineage>
        <taxon>Archaea</taxon>
        <taxon>Methanobacteriati</taxon>
        <taxon>Methanobacteriota</taxon>
        <taxon>Archaeoglobi</taxon>
        <taxon>Archaeoglobales</taxon>
        <taxon>Archaeoglobaceae</taxon>
        <taxon>Archaeoglobus</taxon>
    </lineage>
</organism>
<dbReference type="InterPro" id="IPR032875">
    <property type="entry name" value="Succ_CoA_lig_flav_dom"/>
</dbReference>
<comment type="catalytic activity">
    <reaction evidence="1">
        <text>acetate + ATP + CoA = acetyl-CoA + ADP + phosphate</text>
        <dbReference type="Rhea" id="RHEA:15081"/>
        <dbReference type="ChEBI" id="CHEBI:30089"/>
        <dbReference type="ChEBI" id="CHEBI:30616"/>
        <dbReference type="ChEBI" id="CHEBI:43474"/>
        <dbReference type="ChEBI" id="CHEBI:57287"/>
        <dbReference type="ChEBI" id="CHEBI:57288"/>
        <dbReference type="ChEBI" id="CHEBI:456216"/>
        <dbReference type="EC" id="6.2.1.13"/>
    </reaction>
</comment>
<keyword evidence="5" id="KW-0067">ATP-binding</keyword>
<dbReference type="Gene3D" id="3.40.50.720">
    <property type="entry name" value="NAD(P)-binding Rossmann-like Domain"/>
    <property type="match status" value="1"/>
</dbReference>
<dbReference type="GO" id="GO:0005524">
    <property type="term" value="F:ATP binding"/>
    <property type="evidence" value="ECO:0007669"/>
    <property type="project" value="UniProtKB-KW"/>
</dbReference>
<dbReference type="PANTHER" id="PTHR43334">
    <property type="entry name" value="ACETATE--COA LIGASE [ADP-FORMING]"/>
    <property type="match status" value="1"/>
</dbReference>
<dbReference type="Gene3D" id="3.40.630.30">
    <property type="match status" value="1"/>
</dbReference>
<evidence type="ECO:0000256" key="2">
    <source>
        <dbReference type="ARBA" id="ARBA00012957"/>
    </source>
</evidence>
<dbReference type="InterPro" id="IPR003781">
    <property type="entry name" value="CoA-bd"/>
</dbReference>
<dbReference type="InterPro" id="IPR043938">
    <property type="entry name" value="Ligase_CoA_dom"/>
</dbReference>
<keyword evidence="3" id="KW-0436">Ligase</keyword>
<dbReference type="SUPFAM" id="SSF51735">
    <property type="entry name" value="NAD(P)-binding Rossmann-fold domains"/>
    <property type="match status" value="1"/>
</dbReference>
<evidence type="ECO:0000256" key="3">
    <source>
        <dbReference type="ARBA" id="ARBA00022598"/>
    </source>
</evidence>
<gene>
    <name evidence="7" type="ORF">ENW66_09240</name>
</gene>
<protein>
    <recommendedName>
        <fullName evidence="2">acetate--CoA ligase (ADP-forming)</fullName>
        <ecNumber evidence="2">6.2.1.13</ecNumber>
    </recommendedName>
</protein>
<dbReference type="GO" id="GO:0016747">
    <property type="term" value="F:acyltransferase activity, transferring groups other than amino-acyl groups"/>
    <property type="evidence" value="ECO:0007669"/>
    <property type="project" value="InterPro"/>
</dbReference>
<reference evidence="7" key="1">
    <citation type="journal article" date="2020" name="mSystems">
        <title>Genome- and Community-Level Interaction Insights into Carbon Utilization and Element Cycling Functions of Hydrothermarchaeota in Hydrothermal Sediment.</title>
        <authorList>
            <person name="Zhou Z."/>
            <person name="Liu Y."/>
            <person name="Xu W."/>
            <person name="Pan J."/>
            <person name="Luo Z.H."/>
            <person name="Li M."/>
        </authorList>
    </citation>
    <scope>NUCLEOTIDE SEQUENCE [LARGE SCALE GENOMIC DNA]</scope>
    <source>
        <strain evidence="7">SpSt-87</strain>
    </source>
</reference>
<evidence type="ECO:0000259" key="6">
    <source>
        <dbReference type="PROSITE" id="PS51186"/>
    </source>
</evidence>
<dbReference type="Gene3D" id="3.30.1490.20">
    <property type="entry name" value="ATP-grasp fold, A domain"/>
    <property type="match status" value="1"/>
</dbReference>
<name>A0A7C3MAI4_ARCFL</name>
<dbReference type="EMBL" id="DTLB01000052">
    <property type="protein sequence ID" value="HFW33112.1"/>
    <property type="molecule type" value="Genomic_DNA"/>
</dbReference>
<sequence length="894" mass="98390">MREKLYGVFRELTLKDGTAVFIREVKEEDREELFRLYSCLSDESLCFRFFSRPTEYGLREFVEKAVKVDFRNSVGIVAIYGNRIVGHAEYRALSKDRAEVAFAVSDDFQDRGVGTAMLGVLAEIAEKNGIEIFEANVRSDNHRMIKLFRDSGFPVKTHVKYGTIVVEMPTALTEEVLEQFERRDKIATVNALRRFFQPKSVAVIGASRDRKKVGGKTLYNMLVYGYTGTIYPVNSKAHSVQGIKSYPSIGDIPDEIDLAVISVPAEEVIEVAEECGRKGVKALVILSAGFAEVGEEGKKRQEKLLEICRTYGMRLIGPNCMGILVTDPEIRLNATFAPKPPMEGRIGFASQSGAVGLAIMEFVNSHGLGLSYFVSLGNKADISSNDLIEYWEDDEKTDVIMLYLESFGNPRKFARLAKRVSRKKPILALASGITPAGAKAVASHTGSIISTSSFVVDSFFKQVGIIRASSLDELFGVAAFLLSQPLPGGKNVAIVTNGGGLGAITADWCEQVGLNIPELSNETQRLLKEFLPKMASVKNPVDMTAAAGGEEYEKTLKVVAEDGSIDSIIAIFAQAVSTEEANTVKNAILNATKFANSLGKPVIMIYAGTDTEGSFISDEGFSVPVFVYPNLAAKVLGKTADYALWRLKPKESIPSFEVDRDRAAAIIADSLDREWMRADKAFELLKCYGMSVPEYAFFTLSELYNDKFVLEKVQKLGKVAVKAVSEKIVHKTDLGAVKTNLEGEEAVEFAKNMVERLSQFDVEGVMFQKMAEGVEMYIGMSEDRTFGPIITCGAGGIFVEIFSDVSARVTPITRSEAVEMVKSLRSYSLLTGYRGRKPVNVDAFVDAILRINLLVEDFSEIVEIDCNPVVVNEKAAEVVDVRIRLRDTTAGRKR</sequence>
<dbReference type="InterPro" id="IPR016181">
    <property type="entry name" value="Acyl_CoA_acyltransferase"/>
</dbReference>
<evidence type="ECO:0000256" key="5">
    <source>
        <dbReference type="ARBA" id="ARBA00022840"/>
    </source>
</evidence>
<dbReference type="InterPro" id="IPR016102">
    <property type="entry name" value="Succinyl-CoA_synth-like"/>
</dbReference>
<feature type="domain" description="N-acetyltransferase" evidence="6">
    <location>
        <begin position="20"/>
        <end position="173"/>
    </location>
</feature>
<proteinExistence type="predicted"/>
<evidence type="ECO:0000256" key="4">
    <source>
        <dbReference type="ARBA" id="ARBA00022741"/>
    </source>
</evidence>
<dbReference type="Pfam" id="PF13607">
    <property type="entry name" value="Succ_CoA_lig"/>
    <property type="match status" value="1"/>
</dbReference>
<dbReference type="SMART" id="SM00881">
    <property type="entry name" value="CoA_binding"/>
    <property type="match status" value="1"/>
</dbReference>
<dbReference type="Pfam" id="PF00583">
    <property type="entry name" value="Acetyltransf_1"/>
    <property type="match status" value="1"/>
</dbReference>
<dbReference type="InterPro" id="IPR000182">
    <property type="entry name" value="GNAT_dom"/>
</dbReference>
<dbReference type="SUPFAM" id="SSF55729">
    <property type="entry name" value="Acyl-CoA N-acyltransferases (Nat)"/>
    <property type="match status" value="1"/>
</dbReference>